<keyword evidence="3" id="KW-1185">Reference proteome</keyword>
<name>A0ABZ1CKA9_9PROT</name>
<dbReference type="Gene3D" id="3.40.50.360">
    <property type="match status" value="1"/>
</dbReference>
<protein>
    <submittedName>
        <fullName evidence="2">NAD(P)H-dependent oxidoreductase</fullName>
        <ecNumber evidence="2">1.-.-.-</ecNumber>
    </submittedName>
</protein>
<proteinExistence type="predicted"/>
<dbReference type="InterPro" id="IPR029039">
    <property type="entry name" value="Flavoprotein-like_sf"/>
</dbReference>
<dbReference type="Proteomes" id="UP001334732">
    <property type="component" value="Chromosome"/>
</dbReference>
<dbReference type="InterPro" id="IPR050712">
    <property type="entry name" value="NAD(P)H-dep_reductase"/>
</dbReference>
<feature type="domain" description="NADPH-dependent FMN reductase-like" evidence="1">
    <location>
        <begin position="2"/>
        <end position="156"/>
    </location>
</feature>
<dbReference type="PANTHER" id="PTHR30543:SF21">
    <property type="entry name" value="NAD(P)H-DEPENDENT FMN REDUCTASE LOT6"/>
    <property type="match status" value="1"/>
</dbReference>
<organism evidence="2 3">
    <name type="scientific">Thiobacillus sedimenti</name>
    <dbReference type="NCBI Taxonomy" id="3110231"/>
    <lineage>
        <taxon>Bacteria</taxon>
        <taxon>Pseudomonadati</taxon>
        <taxon>Pseudomonadota</taxon>
        <taxon>Betaproteobacteria</taxon>
        <taxon>Nitrosomonadales</taxon>
        <taxon>Thiobacillaceae</taxon>
        <taxon>Thiobacillus</taxon>
    </lineage>
</organism>
<dbReference type="RefSeq" id="WP_324780358.1">
    <property type="nucleotide sequence ID" value="NZ_CP141769.1"/>
</dbReference>
<evidence type="ECO:0000313" key="3">
    <source>
        <dbReference type="Proteomes" id="UP001334732"/>
    </source>
</evidence>
<dbReference type="InterPro" id="IPR005025">
    <property type="entry name" value="FMN_Rdtase-like_dom"/>
</dbReference>
<gene>
    <name evidence="2" type="ORF">VA613_02880</name>
</gene>
<dbReference type="PANTHER" id="PTHR30543">
    <property type="entry name" value="CHROMATE REDUCTASE"/>
    <property type="match status" value="1"/>
</dbReference>
<keyword evidence="2" id="KW-0560">Oxidoreductase</keyword>
<dbReference type="Pfam" id="PF03358">
    <property type="entry name" value="FMN_red"/>
    <property type="match status" value="1"/>
</dbReference>
<dbReference type="SUPFAM" id="SSF52218">
    <property type="entry name" value="Flavoproteins"/>
    <property type="match status" value="1"/>
</dbReference>
<sequence length="193" mass="20918">MPKILAFAGSTRRDSWNRKLIRVATHAARAAGGEVTLIDLADYPLPLMDEDLEARDGLPANAQRLKALFKAHDALLIASPEYNSSIPPLLKNTLDWVSREWQGESGLVPYQNKVAALLAASPGQFGGMRMLPHLRQVLNTLGVLVLPGQFSLPHADQAFDDADGVPMLKAPARLHDLVLELVNTAQMLSAAAK</sequence>
<dbReference type="EMBL" id="CP141769">
    <property type="protein sequence ID" value="WRS39827.1"/>
    <property type="molecule type" value="Genomic_DNA"/>
</dbReference>
<evidence type="ECO:0000313" key="2">
    <source>
        <dbReference type="EMBL" id="WRS39827.1"/>
    </source>
</evidence>
<evidence type="ECO:0000259" key="1">
    <source>
        <dbReference type="Pfam" id="PF03358"/>
    </source>
</evidence>
<reference evidence="2 3" key="1">
    <citation type="submission" date="2023-12" db="EMBL/GenBank/DDBJ databases">
        <title>Thiobacillus sedimentum sp. nov., a chemolithoautotrophic sulfur-oxidizing bacterium isolated from freshwater sediment.</title>
        <authorList>
            <person name="Luo J."/>
            <person name="Dai C."/>
        </authorList>
    </citation>
    <scope>NUCLEOTIDE SEQUENCE [LARGE SCALE GENOMIC DNA]</scope>
    <source>
        <strain evidence="2 3">SCUT-2</strain>
    </source>
</reference>
<dbReference type="EC" id="1.-.-.-" evidence="2"/>
<dbReference type="GO" id="GO:0016491">
    <property type="term" value="F:oxidoreductase activity"/>
    <property type="evidence" value="ECO:0007669"/>
    <property type="project" value="UniProtKB-KW"/>
</dbReference>
<accession>A0ABZ1CKA9</accession>